<evidence type="ECO:0000313" key="3">
    <source>
        <dbReference type="Proteomes" id="UP000298663"/>
    </source>
</evidence>
<dbReference type="OrthoDB" id="3265353at2759"/>
<dbReference type="InterPro" id="IPR001214">
    <property type="entry name" value="SET_dom"/>
</dbReference>
<comment type="caution">
    <text evidence="2">The sequence shown here is derived from an EMBL/GenBank/DDBJ whole genome shotgun (WGS) entry which is preliminary data.</text>
</comment>
<dbReference type="Gene3D" id="3.90.1410.10">
    <property type="entry name" value="set domain protein methyltransferase, domain 1"/>
    <property type="match status" value="1"/>
</dbReference>
<sequence length="184" mass="20952">MANHSVSPNTHQFRLEAHNPPLYTIITSRNIQKGEEITVTYGDLDNSLLWFMFGFHIDGNPYNQAGIPWTQLVEFMLKEKFICPLVIRALSANPLNPVVYAKTNGTISDEFRQNVQLLLMSADRISGCSPASQEQLEIRATFAIDRVLRRFRASVLEKADIVNSELKFLWQDDLRSIDAALRTL</sequence>
<dbReference type="SUPFAM" id="SSF82199">
    <property type="entry name" value="SET domain"/>
    <property type="match status" value="1"/>
</dbReference>
<dbReference type="Pfam" id="PF00856">
    <property type="entry name" value="SET"/>
    <property type="match status" value="1"/>
</dbReference>
<accession>A0A4U5M2R5</accession>
<name>A0A4U5M2R5_STECR</name>
<reference evidence="2 3" key="1">
    <citation type="journal article" date="2015" name="Genome Biol.">
        <title>Comparative genomics of Steinernema reveals deeply conserved gene regulatory networks.</title>
        <authorList>
            <person name="Dillman A.R."/>
            <person name="Macchietto M."/>
            <person name="Porter C.F."/>
            <person name="Rogers A."/>
            <person name="Williams B."/>
            <person name="Antoshechkin I."/>
            <person name="Lee M.M."/>
            <person name="Goodwin Z."/>
            <person name="Lu X."/>
            <person name="Lewis E.E."/>
            <person name="Goodrich-Blair H."/>
            <person name="Stock S.P."/>
            <person name="Adams B.J."/>
            <person name="Sternberg P.W."/>
            <person name="Mortazavi A."/>
        </authorList>
    </citation>
    <scope>NUCLEOTIDE SEQUENCE [LARGE SCALE GENOMIC DNA]</scope>
    <source>
        <strain evidence="2 3">ALL</strain>
    </source>
</reference>
<organism evidence="2 3">
    <name type="scientific">Steinernema carpocapsae</name>
    <name type="common">Entomopathogenic nematode</name>
    <dbReference type="NCBI Taxonomy" id="34508"/>
    <lineage>
        <taxon>Eukaryota</taxon>
        <taxon>Metazoa</taxon>
        <taxon>Ecdysozoa</taxon>
        <taxon>Nematoda</taxon>
        <taxon>Chromadorea</taxon>
        <taxon>Rhabditida</taxon>
        <taxon>Tylenchina</taxon>
        <taxon>Panagrolaimomorpha</taxon>
        <taxon>Strongyloidoidea</taxon>
        <taxon>Steinernematidae</taxon>
        <taxon>Steinernema</taxon>
    </lineage>
</organism>
<gene>
    <name evidence="2" type="ORF">L596_026889</name>
</gene>
<dbReference type="AlphaFoldDB" id="A0A4U5M2R5"/>
<evidence type="ECO:0000259" key="1">
    <source>
        <dbReference type="PROSITE" id="PS50280"/>
    </source>
</evidence>
<dbReference type="InterPro" id="IPR046341">
    <property type="entry name" value="SET_dom_sf"/>
</dbReference>
<dbReference type="Proteomes" id="UP000298663">
    <property type="component" value="Unassembled WGS sequence"/>
</dbReference>
<reference evidence="2 3" key="2">
    <citation type="journal article" date="2019" name="G3 (Bethesda)">
        <title>Hybrid Assembly of the Genome of the Entomopathogenic Nematode Steinernema carpocapsae Identifies the X-Chromosome.</title>
        <authorList>
            <person name="Serra L."/>
            <person name="Macchietto M."/>
            <person name="Macias-Munoz A."/>
            <person name="McGill C.J."/>
            <person name="Rodriguez I.M."/>
            <person name="Rodriguez B."/>
            <person name="Murad R."/>
            <person name="Mortazavi A."/>
        </authorList>
    </citation>
    <scope>NUCLEOTIDE SEQUENCE [LARGE SCALE GENOMIC DNA]</scope>
    <source>
        <strain evidence="2 3">ALL</strain>
    </source>
</reference>
<proteinExistence type="predicted"/>
<feature type="domain" description="SET" evidence="1">
    <location>
        <begin position="1"/>
        <end position="42"/>
    </location>
</feature>
<protein>
    <recommendedName>
        <fullName evidence="1">SET domain-containing protein</fullName>
    </recommendedName>
</protein>
<dbReference type="EMBL" id="AZBU02000010">
    <property type="protein sequence ID" value="TKR63000.1"/>
    <property type="molecule type" value="Genomic_DNA"/>
</dbReference>
<keyword evidence="3" id="KW-1185">Reference proteome</keyword>
<dbReference type="PROSITE" id="PS50280">
    <property type="entry name" value="SET"/>
    <property type="match status" value="1"/>
</dbReference>
<evidence type="ECO:0000313" key="2">
    <source>
        <dbReference type="EMBL" id="TKR63000.1"/>
    </source>
</evidence>